<dbReference type="Gene3D" id="3.40.50.10070">
    <property type="entry name" value="TolB, N-terminal domain"/>
    <property type="match status" value="1"/>
</dbReference>
<dbReference type="PANTHER" id="PTHR43081:SF19">
    <property type="entry name" value="PH-SENSITIVE ADENYLATE CYCLASE RV1264"/>
    <property type="match status" value="1"/>
</dbReference>
<dbReference type="OrthoDB" id="9807521at2"/>
<dbReference type="PROSITE" id="PS50125">
    <property type="entry name" value="GUANYLATE_CYCLASE_2"/>
    <property type="match status" value="1"/>
</dbReference>
<protein>
    <recommendedName>
        <fullName evidence="2">Guanylate cyclase domain-containing protein</fullName>
    </recommendedName>
</protein>
<feature type="domain" description="Guanylate cyclase" evidence="2">
    <location>
        <begin position="14"/>
        <end position="130"/>
    </location>
</feature>
<gene>
    <name evidence="3" type="ORF">BB934_02850</name>
</gene>
<dbReference type="Gene3D" id="1.25.40.10">
    <property type="entry name" value="Tetratricopeptide repeat domain"/>
    <property type="match status" value="2"/>
</dbReference>
<dbReference type="SUPFAM" id="SSF55073">
    <property type="entry name" value="Nucleotide cyclase"/>
    <property type="match status" value="1"/>
</dbReference>
<dbReference type="SUPFAM" id="SSF48452">
    <property type="entry name" value="TPR-like"/>
    <property type="match status" value="1"/>
</dbReference>
<dbReference type="SMART" id="SM00044">
    <property type="entry name" value="CYCc"/>
    <property type="match status" value="1"/>
</dbReference>
<evidence type="ECO:0000259" key="2">
    <source>
        <dbReference type="PROSITE" id="PS50125"/>
    </source>
</evidence>
<dbReference type="RefSeq" id="WP_099508284.1">
    <property type="nucleotide sequence ID" value="NZ_CP016616.1"/>
</dbReference>
<name>A0A1B2EBG1_9HYPH</name>
<dbReference type="GO" id="GO:0004016">
    <property type="term" value="F:adenylate cyclase activity"/>
    <property type="evidence" value="ECO:0007669"/>
    <property type="project" value="UniProtKB-ARBA"/>
</dbReference>
<dbReference type="KEGG" id="moc:BB934_02850"/>
<reference evidence="3" key="1">
    <citation type="submission" date="2016-07" db="EMBL/GenBank/DDBJ databases">
        <title>Microvirga ossetica sp. nov. a new species of rhizobia isolated from root nodules of the legume species Vicia alpestris Steven originated from North Ossetia region in the Caucasus.</title>
        <authorList>
            <person name="Safronova V.I."/>
            <person name="Kuznetsova I.G."/>
            <person name="Sazanova A.L."/>
            <person name="Belimov A."/>
            <person name="Andronov E."/>
            <person name="Osledkin Y.S."/>
            <person name="Onishchuk O.P."/>
            <person name="Kurchak O.N."/>
            <person name="Shaposhnikov A.I."/>
            <person name="Willems A."/>
            <person name="Tikhonovich I.A."/>
        </authorList>
    </citation>
    <scope>NUCLEOTIDE SEQUENCE [LARGE SCALE GENOMIC DNA]</scope>
    <source>
        <strain evidence="3">V5/3M</strain>
    </source>
</reference>
<evidence type="ECO:0000256" key="1">
    <source>
        <dbReference type="PROSITE-ProRule" id="PRU00339"/>
    </source>
</evidence>
<proteinExistence type="predicted"/>
<evidence type="ECO:0000313" key="3">
    <source>
        <dbReference type="EMBL" id="ANY77289.1"/>
    </source>
</evidence>
<accession>A0A1B2EBG1</accession>
<dbReference type="GO" id="GO:0006171">
    <property type="term" value="P:cAMP biosynthetic process"/>
    <property type="evidence" value="ECO:0007669"/>
    <property type="project" value="TreeGrafter"/>
</dbReference>
<dbReference type="InterPro" id="IPR011990">
    <property type="entry name" value="TPR-like_helical_dom_sf"/>
</dbReference>
<dbReference type="EMBL" id="CP016616">
    <property type="protein sequence ID" value="ANY77289.1"/>
    <property type="molecule type" value="Genomic_DNA"/>
</dbReference>
<dbReference type="InterPro" id="IPR019734">
    <property type="entry name" value="TPR_rpt"/>
</dbReference>
<dbReference type="GO" id="GO:0035556">
    <property type="term" value="P:intracellular signal transduction"/>
    <property type="evidence" value="ECO:0007669"/>
    <property type="project" value="InterPro"/>
</dbReference>
<dbReference type="SMART" id="SM00028">
    <property type="entry name" value="TPR"/>
    <property type="match status" value="3"/>
</dbReference>
<dbReference type="PROSITE" id="PS50005">
    <property type="entry name" value="TPR"/>
    <property type="match status" value="1"/>
</dbReference>
<dbReference type="Pfam" id="PF00211">
    <property type="entry name" value="Guanylate_cyc"/>
    <property type="match status" value="1"/>
</dbReference>
<keyword evidence="1" id="KW-0802">TPR repeat</keyword>
<dbReference type="InterPro" id="IPR050697">
    <property type="entry name" value="Adenylyl/Guanylyl_Cyclase_3/4"/>
</dbReference>
<dbReference type="InterPro" id="IPR029787">
    <property type="entry name" value="Nucleotide_cyclase"/>
</dbReference>
<sequence length="588" mass="64947">MADPHPKSQRRLAAILAADVVGSSHLMEADEEGTLSAIRAILSEIIEPTASRYRGRIVKTMGDGVLLEFASPVEAVLCAVEVQAGIADRAEHQPGDQVVQLRMGVNLGDILISEDGDIFGDSVNVAVRLESIADPGGICISGKVYDELQGKLGLSFEDRGEQHLKNIARPIRVYALRGTNPVSKIVPRFSLPDKPFIAVLPFTNMSGDPKQEYFADGITEDLIAALSRCRWLFVIARNSSFALKGRALDMKEVSHQLGVRYVLEGSIRKAGNRVRITAQLVEAVMGTDIWAGRFDRDLTDIFALQDEITESVVSAIEPNLRAAEIERARAKATDNLEAYDLYLRALPEFYAFTEPGFHRAEALLRQAVERDPGFADAWGALADCRGRLMVGGWTNDWDADAARNREAALQAVQCDPDNGVVLSVAAWSLTSLSGVLDQAITFCERALYLQPNSSNVLTNCGWVLVYNDESERALACLEKAHRLNPLDPRGYITLNGMGAAHFLERRFKEAEQFTRRALEMNPGHPISLRYLTAALAQMGRLAEATEVGHLLKSTRWEAMRVHLHRSCYRNPEKRELLFEGLRMAGLPL</sequence>
<dbReference type="InterPro" id="IPR001054">
    <property type="entry name" value="A/G_cyclase"/>
</dbReference>
<dbReference type="AlphaFoldDB" id="A0A1B2EBG1"/>
<dbReference type="PANTHER" id="PTHR43081">
    <property type="entry name" value="ADENYLATE CYCLASE, TERMINAL-DIFFERENTIATION SPECIFIC-RELATED"/>
    <property type="match status" value="1"/>
</dbReference>
<dbReference type="CDD" id="cd07302">
    <property type="entry name" value="CHD"/>
    <property type="match status" value="1"/>
</dbReference>
<organism evidence="3">
    <name type="scientific">Microvirga ossetica</name>
    <dbReference type="NCBI Taxonomy" id="1882682"/>
    <lineage>
        <taxon>Bacteria</taxon>
        <taxon>Pseudomonadati</taxon>
        <taxon>Pseudomonadota</taxon>
        <taxon>Alphaproteobacteria</taxon>
        <taxon>Hyphomicrobiales</taxon>
        <taxon>Methylobacteriaceae</taxon>
        <taxon>Microvirga</taxon>
    </lineage>
</organism>
<feature type="repeat" description="TPR" evidence="1">
    <location>
        <begin position="491"/>
        <end position="524"/>
    </location>
</feature>
<dbReference type="Gene3D" id="3.30.70.1230">
    <property type="entry name" value="Nucleotide cyclase"/>
    <property type="match status" value="1"/>
</dbReference>